<evidence type="ECO:0000256" key="6">
    <source>
        <dbReference type="ARBA" id="ARBA00022475"/>
    </source>
</evidence>
<dbReference type="InterPro" id="IPR035892">
    <property type="entry name" value="C2_domain_sf"/>
</dbReference>
<comment type="subunit">
    <text evidence="16">Monomer. Interacts with ERBB2 (preferentially with the tyrosine phosphorylated form); this interaction occurs at the cell membrane and is increased in a growth factor heregulin-dependent manner. Interacts with SHC1; this interaction may mediate the binding of CPNE3 with ERBB2. Interacts with RACK1.</text>
</comment>
<keyword evidence="10" id="KW-0677">Repeat</keyword>
<dbReference type="Gene3D" id="2.60.40.150">
    <property type="entry name" value="C2 domain"/>
    <property type="match status" value="2"/>
</dbReference>
<keyword evidence="11" id="KW-0106">Calcium</keyword>
<evidence type="ECO:0000256" key="10">
    <source>
        <dbReference type="ARBA" id="ARBA00022737"/>
    </source>
</evidence>
<organism evidence="20 21">
    <name type="scientific">Amphibalanus amphitrite</name>
    <name type="common">Striped barnacle</name>
    <name type="synonym">Balanus amphitrite</name>
    <dbReference type="NCBI Taxonomy" id="1232801"/>
    <lineage>
        <taxon>Eukaryota</taxon>
        <taxon>Metazoa</taxon>
        <taxon>Ecdysozoa</taxon>
        <taxon>Arthropoda</taxon>
        <taxon>Crustacea</taxon>
        <taxon>Multicrustacea</taxon>
        <taxon>Cirripedia</taxon>
        <taxon>Thoracica</taxon>
        <taxon>Thoracicalcarea</taxon>
        <taxon>Balanomorpha</taxon>
        <taxon>Balanoidea</taxon>
        <taxon>Balanidae</taxon>
        <taxon>Amphibalaninae</taxon>
        <taxon>Amphibalanus</taxon>
    </lineage>
</organism>
<keyword evidence="12" id="KW-0965">Cell junction</keyword>
<evidence type="ECO:0000256" key="13">
    <source>
        <dbReference type="ARBA" id="ARBA00023136"/>
    </source>
</evidence>
<dbReference type="AlphaFoldDB" id="A0A6A4WRK7"/>
<dbReference type="CDD" id="cd04048">
    <property type="entry name" value="C2A_Copine"/>
    <property type="match status" value="1"/>
</dbReference>
<dbReference type="FunFam" id="2.60.40.150:FF:000042">
    <property type="entry name" value="Copine 3"/>
    <property type="match status" value="1"/>
</dbReference>
<dbReference type="InterPro" id="IPR036465">
    <property type="entry name" value="vWFA_dom_sf"/>
</dbReference>
<dbReference type="InterPro" id="IPR010734">
    <property type="entry name" value="Copine_C"/>
</dbReference>
<evidence type="ECO:0000256" key="14">
    <source>
        <dbReference type="ARBA" id="ARBA00023242"/>
    </source>
</evidence>
<evidence type="ECO:0000256" key="5">
    <source>
        <dbReference type="ARBA" id="ARBA00009048"/>
    </source>
</evidence>
<accession>A0A6A4WRK7</accession>
<reference evidence="20 21" key="1">
    <citation type="submission" date="2019-07" db="EMBL/GenBank/DDBJ databases">
        <title>Draft genome assembly of a fouling barnacle, Amphibalanus amphitrite (Darwin, 1854): The first reference genome for Thecostraca.</title>
        <authorList>
            <person name="Kim W."/>
        </authorList>
    </citation>
    <scope>NUCLEOTIDE SEQUENCE [LARGE SCALE GENOMIC DNA]</scope>
    <source>
        <strain evidence="20">SNU_AA5</strain>
        <tissue evidence="20">Soma without cirri and trophi</tissue>
    </source>
</reference>
<dbReference type="CDD" id="cd01459">
    <property type="entry name" value="vWA_copine_like"/>
    <property type="match status" value="1"/>
</dbReference>
<dbReference type="SMART" id="SM00239">
    <property type="entry name" value="C2"/>
    <property type="match status" value="2"/>
</dbReference>
<feature type="domain" description="C2" evidence="19">
    <location>
        <begin position="131"/>
        <end position="261"/>
    </location>
</feature>
<dbReference type="FunFam" id="2.60.40.150:FF:000099">
    <property type="entry name" value="Copine 3"/>
    <property type="match status" value="1"/>
</dbReference>
<keyword evidence="7" id="KW-0963">Cytoplasm</keyword>
<dbReference type="EMBL" id="VIIS01000526">
    <property type="protein sequence ID" value="KAF0307947.1"/>
    <property type="molecule type" value="Genomic_DNA"/>
</dbReference>
<dbReference type="GO" id="GO:0005925">
    <property type="term" value="C:focal adhesion"/>
    <property type="evidence" value="ECO:0007669"/>
    <property type="project" value="UniProtKB-SubCell"/>
</dbReference>
<dbReference type="SUPFAM" id="SSF53300">
    <property type="entry name" value="vWA-like"/>
    <property type="match status" value="1"/>
</dbReference>
<dbReference type="GO" id="GO:0005544">
    <property type="term" value="F:calcium-dependent phospholipid binding"/>
    <property type="evidence" value="ECO:0007669"/>
    <property type="project" value="InterPro"/>
</dbReference>
<dbReference type="GO" id="GO:0005886">
    <property type="term" value="C:plasma membrane"/>
    <property type="evidence" value="ECO:0007669"/>
    <property type="project" value="UniProtKB-SubCell"/>
</dbReference>
<evidence type="ECO:0000256" key="4">
    <source>
        <dbReference type="ARBA" id="ARBA00004496"/>
    </source>
</evidence>
<dbReference type="InterPro" id="IPR002035">
    <property type="entry name" value="VWF_A"/>
</dbReference>
<sequence>MQNFTGGSAAVPVTQVELTLSCRHLADMDVFSKSDPMVVVSVAPFGSSARDRRWDEYKRTEVVQDNLNPDFATKVPIAYRFEEQQFLRFDVYDVDSSSARLEEHDFLGRRECTLGELVSARVSELPLQGGPPSGAQPATLIVHAEEMLGSKEEAVLQFCGRKLDKKDWLWGKSDPYLELFKSTEEGQWVLVSRTEVLKRTLNPDWRPVTVSVGSLCNGDYQRNIRAVCWDWNASGTPDLIGECFFTLQQLRDATKPAAFDCINKEKQARKGSSYRNSGQIILQSCQIRVQHTFLDYIQGGTELACTIAIDFTASNGNPMQPDSLHYLGRDAAGRISNPYVTALRAVGNIIQDYDSDKQFPVLGFGARVPPAGIVSHEFFVNIGAETPFCYGIEGVVAAYERCLPQIQLYGPTNFAPVIQHVANFASRYRDGSQYFILLIITDGVITDMPQTKQVSSVIHNKQAIVSASSLPLSIIIVGVGGAEFDAMEELDGDEVRLTAGGRAAQRDIVQFVPLRRLSGGDPAAVRTRLAREVLAEVPAQFLGYMRSAGIQPQPPRAAPVPLPPDPQLV</sequence>
<evidence type="ECO:0000259" key="19">
    <source>
        <dbReference type="PROSITE" id="PS50004"/>
    </source>
</evidence>
<evidence type="ECO:0000256" key="1">
    <source>
        <dbReference type="ARBA" id="ARBA00004123"/>
    </source>
</evidence>
<gene>
    <name evidence="20" type="primary">CPNE8_3</name>
    <name evidence="20" type="ORF">FJT64_020776</name>
</gene>
<dbReference type="PANTHER" id="PTHR10857:SF106">
    <property type="entry name" value="C2 DOMAIN-CONTAINING PROTEIN"/>
    <property type="match status" value="1"/>
</dbReference>
<proteinExistence type="inferred from homology"/>
<evidence type="ECO:0000256" key="16">
    <source>
        <dbReference type="ARBA" id="ARBA00065466"/>
    </source>
</evidence>
<evidence type="ECO:0000313" key="20">
    <source>
        <dbReference type="EMBL" id="KAF0307949.1"/>
    </source>
</evidence>
<evidence type="ECO:0000256" key="17">
    <source>
        <dbReference type="ARBA" id="ARBA00074834"/>
    </source>
</evidence>
<dbReference type="EMBL" id="VIIS01000526">
    <property type="protein sequence ID" value="KAF0307949.1"/>
    <property type="molecule type" value="Genomic_DNA"/>
</dbReference>
<evidence type="ECO:0000256" key="7">
    <source>
        <dbReference type="ARBA" id="ARBA00022490"/>
    </source>
</evidence>
<dbReference type="Pfam" id="PF00168">
    <property type="entry name" value="C2"/>
    <property type="match status" value="2"/>
</dbReference>
<comment type="subcellular location">
    <subcellularLocation>
        <location evidence="3">Cell junction</location>
        <location evidence="3">Focal adhesion</location>
    </subcellularLocation>
    <subcellularLocation>
        <location evidence="2">Cell membrane</location>
    </subcellularLocation>
    <subcellularLocation>
        <location evidence="4">Cytoplasm</location>
    </subcellularLocation>
    <subcellularLocation>
        <location evidence="1">Nucleus</location>
    </subcellularLocation>
</comment>
<evidence type="ECO:0000256" key="12">
    <source>
        <dbReference type="ARBA" id="ARBA00022949"/>
    </source>
</evidence>
<dbReference type="OrthoDB" id="5855668at2759"/>
<evidence type="ECO:0000256" key="2">
    <source>
        <dbReference type="ARBA" id="ARBA00004236"/>
    </source>
</evidence>
<keyword evidence="14" id="KW-0539">Nucleus</keyword>
<dbReference type="CDD" id="cd04047">
    <property type="entry name" value="C2B_Copine"/>
    <property type="match status" value="1"/>
</dbReference>
<keyword evidence="6" id="KW-1003">Cell membrane</keyword>
<feature type="domain" description="C2" evidence="19">
    <location>
        <begin position="1"/>
        <end position="127"/>
    </location>
</feature>
<dbReference type="SMART" id="SM00327">
    <property type="entry name" value="VWA"/>
    <property type="match status" value="1"/>
</dbReference>
<comment type="function">
    <text evidence="15">Calcium-dependent phospholipid-binding protein that plays a role in ERBB2-mediated tumor cell migration in response to growth factor heregulin stimulation.</text>
</comment>
<dbReference type="GO" id="GO:0005634">
    <property type="term" value="C:nucleus"/>
    <property type="evidence" value="ECO:0007669"/>
    <property type="project" value="UniProtKB-SubCell"/>
</dbReference>
<evidence type="ECO:0000256" key="8">
    <source>
        <dbReference type="ARBA" id="ARBA00022553"/>
    </source>
</evidence>
<dbReference type="Pfam" id="PF07002">
    <property type="entry name" value="Copine"/>
    <property type="match status" value="1"/>
</dbReference>
<dbReference type="GO" id="GO:0071277">
    <property type="term" value="P:cellular response to calcium ion"/>
    <property type="evidence" value="ECO:0007669"/>
    <property type="project" value="UniProtKB-ARBA"/>
</dbReference>
<evidence type="ECO:0000256" key="11">
    <source>
        <dbReference type="ARBA" id="ARBA00022837"/>
    </source>
</evidence>
<protein>
    <recommendedName>
        <fullName evidence="17">Copine-3</fullName>
    </recommendedName>
    <alternativeName>
        <fullName evidence="18">Copine III</fullName>
    </alternativeName>
</protein>
<name>A0A6A4WRK7_AMPAM</name>
<dbReference type="EMBL" id="VIIS01000526">
    <property type="protein sequence ID" value="KAF0307948.1"/>
    <property type="molecule type" value="Genomic_DNA"/>
</dbReference>
<dbReference type="Proteomes" id="UP000440578">
    <property type="component" value="Unassembled WGS sequence"/>
</dbReference>
<evidence type="ECO:0000256" key="18">
    <source>
        <dbReference type="ARBA" id="ARBA00076171"/>
    </source>
</evidence>
<dbReference type="SUPFAM" id="SSF49562">
    <property type="entry name" value="C2 domain (Calcium/lipid-binding domain, CaLB)"/>
    <property type="match status" value="2"/>
</dbReference>
<dbReference type="GO" id="GO:0032991">
    <property type="term" value="C:protein-containing complex"/>
    <property type="evidence" value="ECO:0007669"/>
    <property type="project" value="UniProtKB-ARBA"/>
</dbReference>
<keyword evidence="13" id="KW-0472">Membrane</keyword>
<evidence type="ECO:0000256" key="3">
    <source>
        <dbReference type="ARBA" id="ARBA00004246"/>
    </source>
</evidence>
<dbReference type="PROSITE" id="PS50004">
    <property type="entry name" value="C2"/>
    <property type="match status" value="2"/>
</dbReference>
<dbReference type="GO" id="GO:0005737">
    <property type="term" value="C:cytoplasm"/>
    <property type="evidence" value="ECO:0007669"/>
    <property type="project" value="UniProtKB-SubCell"/>
</dbReference>
<comment type="similarity">
    <text evidence="5">Belongs to the copine family.</text>
</comment>
<evidence type="ECO:0000256" key="9">
    <source>
        <dbReference type="ARBA" id="ARBA00022723"/>
    </source>
</evidence>
<dbReference type="InterPro" id="IPR037768">
    <property type="entry name" value="C2B_Copine"/>
</dbReference>
<comment type="caution">
    <text evidence="20">The sequence shown here is derived from an EMBL/GenBank/DDBJ whole genome shotgun (WGS) entry which is preliminary data.</text>
</comment>
<dbReference type="PANTHER" id="PTHR10857">
    <property type="entry name" value="COPINE"/>
    <property type="match status" value="1"/>
</dbReference>
<keyword evidence="21" id="KW-1185">Reference proteome</keyword>
<evidence type="ECO:0000256" key="15">
    <source>
        <dbReference type="ARBA" id="ARBA00058857"/>
    </source>
</evidence>
<dbReference type="GO" id="GO:0046872">
    <property type="term" value="F:metal ion binding"/>
    <property type="evidence" value="ECO:0007669"/>
    <property type="project" value="UniProtKB-KW"/>
</dbReference>
<dbReference type="InterPro" id="IPR000008">
    <property type="entry name" value="C2_dom"/>
</dbReference>
<dbReference type="InterPro" id="IPR045052">
    <property type="entry name" value="Copine"/>
</dbReference>
<evidence type="ECO:0000313" key="21">
    <source>
        <dbReference type="Proteomes" id="UP000440578"/>
    </source>
</evidence>
<keyword evidence="9" id="KW-0479">Metal-binding</keyword>
<keyword evidence="8" id="KW-0597">Phosphoprotein</keyword>